<dbReference type="InterPro" id="IPR036513">
    <property type="entry name" value="STAS_dom_sf"/>
</dbReference>
<dbReference type="PANTHER" id="PTHR33495">
    <property type="entry name" value="ANTI-SIGMA FACTOR ANTAGONIST TM_1081-RELATED-RELATED"/>
    <property type="match status" value="1"/>
</dbReference>
<sequence length="109" mass="12179">MDFLTRTIKFPASIDDGSIAQFHHQTELALQADADVVLIDFSRVEFTSSPGLMALVMSYKRVREANKRLFLCSVSEQVRMLLELTGMNEVFEVLPRSEETDSPAIALAA</sequence>
<feature type="domain" description="STAS" evidence="1">
    <location>
        <begin position="8"/>
        <end position="109"/>
    </location>
</feature>
<evidence type="ECO:0000313" key="2">
    <source>
        <dbReference type="EMBL" id="PSB22116.1"/>
    </source>
</evidence>
<dbReference type="RefSeq" id="WP_073069136.1">
    <property type="nucleotide sequence ID" value="NZ_MPPI01000001.1"/>
</dbReference>
<dbReference type="PROSITE" id="PS50801">
    <property type="entry name" value="STAS"/>
    <property type="match status" value="1"/>
</dbReference>
<dbReference type="EMBL" id="PVWG01000001">
    <property type="protein sequence ID" value="PSB22116.1"/>
    <property type="molecule type" value="Genomic_DNA"/>
</dbReference>
<evidence type="ECO:0000259" key="1">
    <source>
        <dbReference type="PROSITE" id="PS50801"/>
    </source>
</evidence>
<dbReference type="InterPro" id="IPR002645">
    <property type="entry name" value="STAS_dom"/>
</dbReference>
<dbReference type="PANTHER" id="PTHR33495:SF2">
    <property type="entry name" value="ANTI-SIGMA FACTOR ANTAGONIST TM_1081-RELATED"/>
    <property type="match status" value="1"/>
</dbReference>
<gene>
    <name evidence="2" type="ORF">C7B65_01535</name>
</gene>
<name>A0A2T1DNP9_9CYAN</name>
<reference evidence="2 3" key="1">
    <citation type="submission" date="2018-02" db="EMBL/GenBank/DDBJ databases">
        <authorList>
            <person name="Cohen D.B."/>
            <person name="Kent A.D."/>
        </authorList>
    </citation>
    <scope>NUCLEOTIDE SEQUENCE [LARGE SCALE GENOMIC DNA]</scope>
    <source>
        <strain evidence="2 3">ULC007</strain>
    </source>
</reference>
<accession>A0A2T1DNP9</accession>
<reference evidence="2 3" key="2">
    <citation type="submission" date="2018-03" db="EMBL/GenBank/DDBJ databases">
        <title>The ancient ancestry and fast evolution of plastids.</title>
        <authorList>
            <person name="Moore K.R."/>
            <person name="Magnabosco C."/>
            <person name="Momper L."/>
            <person name="Gold D.A."/>
            <person name="Bosak T."/>
            <person name="Fournier G.P."/>
        </authorList>
    </citation>
    <scope>NUCLEOTIDE SEQUENCE [LARGE SCALE GENOMIC DNA]</scope>
    <source>
        <strain evidence="2 3">ULC007</strain>
    </source>
</reference>
<comment type="caution">
    <text evidence="2">The sequence shown here is derived from an EMBL/GenBank/DDBJ whole genome shotgun (WGS) entry which is preliminary data.</text>
</comment>
<dbReference type="AlphaFoldDB" id="A0A2T1DNP9"/>
<dbReference type="SUPFAM" id="SSF52091">
    <property type="entry name" value="SpoIIaa-like"/>
    <property type="match status" value="1"/>
</dbReference>
<dbReference type="OrthoDB" id="9796076at2"/>
<keyword evidence="3" id="KW-1185">Reference proteome</keyword>
<organism evidence="2 3">
    <name type="scientific">Phormidesmis priestleyi ULC007</name>
    <dbReference type="NCBI Taxonomy" id="1920490"/>
    <lineage>
        <taxon>Bacteria</taxon>
        <taxon>Bacillati</taxon>
        <taxon>Cyanobacteriota</taxon>
        <taxon>Cyanophyceae</taxon>
        <taxon>Leptolyngbyales</taxon>
        <taxon>Leptolyngbyaceae</taxon>
        <taxon>Phormidesmis</taxon>
    </lineage>
</organism>
<proteinExistence type="predicted"/>
<dbReference type="GO" id="GO:0043856">
    <property type="term" value="F:anti-sigma factor antagonist activity"/>
    <property type="evidence" value="ECO:0007669"/>
    <property type="project" value="TreeGrafter"/>
</dbReference>
<evidence type="ECO:0000313" key="3">
    <source>
        <dbReference type="Proteomes" id="UP000238634"/>
    </source>
</evidence>
<dbReference type="STRING" id="1920490.GCA_001895925_00856"/>
<dbReference type="CDD" id="cd07043">
    <property type="entry name" value="STAS_anti-anti-sigma_factors"/>
    <property type="match status" value="1"/>
</dbReference>
<protein>
    <submittedName>
        <fullName evidence="2">Anti-sigma factor antagonist</fullName>
    </submittedName>
</protein>
<dbReference type="Pfam" id="PF01740">
    <property type="entry name" value="STAS"/>
    <property type="match status" value="1"/>
</dbReference>
<dbReference type="Proteomes" id="UP000238634">
    <property type="component" value="Unassembled WGS sequence"/>
</dbReference>
<dbReference type="Gene3D" id="3.30.750.24">
    <property type="entry name" value="STAS domain"/>
    <property type="match status" value="1"/>
</dbReference>